<reference evidence="1" key="1">
    <citation type="submission" date="2018-05" db="EMBL/GenBank/DDBJ databases">
        <authorList>
            <person name="Lanie J.A."/>
            <person name="Ng W.-L."/>
            <person name="Kazmierczak K.M."/>
            <person name="Andrzejewski T.M."/>
            <person name="Davidsen T.M."/>
            <person name="Wayne K.J."/>
            <person name="Tettelin H."/>
            <person name="Glass J.I."/>
            <person name="Rusch D."/>
            <person name="Podicherti R."/>
            <person name="Tsui H.-C.T."/>
            <person name="Winkler M.E."/>
        </authorList>
    </citation>
    <scope>NUCLEOTIDE SEQUENCE</scope>
</reference>
<protein>
    <recommendedName>
        <fullName evidence="2">AMP-dependent synthetase/ligase domain-containing protein</fullName>
    </recommendedName>
</protein>
<proteinExistence type="predicted"/>
<name>A0A381Z8M7_9ZZZZ</name>
<sequence length="34" mass="3916">MNTNEFLEISSSIVPKRTAITFDDNQISFQELQV</sequence>
<evidence type="ECO:0008006" key="2">
    <source>
        <dbReference type="Google" id="ProtNLM"/>
    </source>
</evidence>
<organism evidence="1">
    <name type="scientific">marine metagenome</name>
    <dbReference type="NCBI Taxonomy" id="408172"/>
    <lineage>
        <taxon>unclassified sequences</taxon>
        <taxon>metagenomes</taxon>
        <taxon>ecological metagenomes</taxon>
    </lineage>
</organism>
<accession>A0A381Z8M7</accession>
<dbReference type="AlphaFoldDB" id="A0A381Z8M7"/>
<gene>
    <name evidence="1" type="ORF">METZ01_LOCUS138328</name>
</gene>
<evidence type="ECO:0000313" key="1">
    <source>
        <dbReference type="EMBL" id="SVA85474.1"/>
    </source>
</evidence>
<dbReference type="EMBL" id="UINC01020330">
    <property type="protein sequence ID" value="SVA85474.1"/>
    <property type="molecule type" value="Genomic_DNA"/>
</dbReference>
<feature type="non-terminal residue" evidence="1">
    <location>
        <position position="34"/>
    </location>
</feature>